<dbReference type="EMBL" id="CP000463">
    <property type="protein sequence ID" value="ABJ08681.1"/>
    <property type="molecule type" value="Genomic_DNA"/>
</dbReference>
<evidence type="ECO:0000256" key="1">
    <source>
        <dbReference type="SAM" id="MobiDB-lite"/>
    </source>
</evidence>
<feature type="region of interest" description="Disordered" evidence="1">
    <location>
        <begin position="49"/>
        <end position="72"/>
    </location>
</feature>
<dbReference type="OrthoDB" id="7678486at2"/>
<feature type="chain" id="PRO_5004166043" evidence="2">
    <location>
        <begin position="38"/>
        <end position="218"/>
    </location>
</feature>
<dbReference type="HOGENOM" id="CLU_1266085_0_0_5"/>
<organism evidence="3">
    <name type="scientific">Rhodopseudomonas palustris (strain BisA53)</name>
    <dbReference type="NCBI Taxonomy" id="316055"/>
    <lineage>
        <taxon>Bacteria</taxon>
        <taxon>Pseudomonadati</taxon>
        <taxon>Pseudomonadota</taxon>
        <taxon>Alphaproteobacteria</taxon>
        <taxon>Hyphomicrobiales</taxon>
        <taxon>Nitrobacteraceae</taxon>
        <taxon>Rhodopseudomonas</taxon>
    </lineage>
</organism>
<dbReference type="KEGG" id="rpe:RPE_4762"/>
<feature type="signal peptide" evidence="2">
    <location>
        <begin position="1"/>
        <end position="37"/>
    </location>
</feature>
<feature type="compositionally biased region" description="Polar residues" evidence="1">
    <location>
        <begin position="61"/>
        <end position="70"/>
    </location>
</feature>
<reference evidence="3" key="1">
    <citation type="submission" date="2006-09" db="EMBL/GenBank/DDBJ databases">
        <title>Complete sequence of Rhodopseudomonas palustris BisA53.</title>
        <authorList>
            <consortium name="US DOE Joint Genome Institute"/>
            <person name="Copeland A."/>
            <person name="Lucas S."/>
            <person name="Lapidus A."/>
            <person name="Barry K."/>
            <person name="Detter J.C."/>
            <person name="Glavina del Rio T."/>
            <person name="Hammon N."/>
            <person name="Israni S."/>
            <person name="Dalin E."/>
            <person name="Tice H."/>
            <person name="Pitluck S."/>
            <person name="Chain P."/>
            <person name="Malfatti S."/>
            <person name="Shin M."/>
            <person name="Vergez L."/>
            <person name="Schmutz J."/>
            <person name="Larimer F."/>
            <person name="Land M."/>
            <person name="Hauser L."/>
            <person name="Pelletier D.A."/>
            <person name="Kyrpides N."/>
            <person name="Kim E."/>
            <person name="Harwood C.S."/>
            <person name="Oda Y."/>
            <person name="Richardson P."/>
        </authorList>
    </citation>
    <scope>NUCLEOTIDE SEQUENCE [LARGE SCALE GENOMIC DNA]</scope>
    <source>
        <strain evidence="3">BisA53</strain>
    </source>
</reference>
<dbReference type="eggNOG" id="ENOG503349C">
    <property type="taxonomic scope" value="Bacteria"/>
</dbReference>
<proteinExistence type="predicted"/>
<gene>
    <name evidence="3" type="ordered locus">RPE_4762</name>
</gene>
<accession>Q07HA3</accession>
<sequence>MNDKHLTFAASAGQRAVVIGAAIAFSLAAALATPASAQSITDRFKSLFGGGSSSEPSQGSTVTSPAQESDLTCPEVTVRAGASTYAVGLPGKPASGGDVRYQATIGRMARSCALSDGMIKAKIGIQGRVIAGPAGAPSSVDVPLRIAVVQEGIEPKTVFTQVYLTQVSMPTDGTAPFTLVAEDVAYPVPPGNANDAYVFYIGFDPLALKPEPARKTRR</sequence>
<dbReference type="STRING" id="316055.RPE_4762"/>
<evidence type="ECO:0000256" key="2">
    <source>
        <dbReference type="SAM" id="SignalP"/>
    </source>
</evidence>
<keyword evidence="2" id="KW-0732">Signal</keyword>
<name>Q07HA3_RHOP5</name>
<protein>
    <submittedName>
        <fullName evidence="3">Uncharacterized protein</fullName>
    </submittedName>
</protein>
<dbReference type="AlphaFoldDB" id="Q07HA3"/>
<evidence type="ECO:0000313" key="3">
    <source>
        <dbReference type="EMBL" id="ABJ08681.1"/>
    </source>
</evidence>